<keyword evidence="2" id="KW-0645">Protease</keyword>
<evidence type="ECO:0000256" key="3">
    <source>
        <dbReference type="ARBA" id="ARBA00022723"/>
    </source>
</evidence>
<keyword evidence="7" id="KW-0812">Transmembrane</keyword>
<keyword evidence="6" id="KW-0482">Metalloprotease</keyword>
<name>A0ABT8BJ80_9HYPH</name>
<dbReference type="EMBL" id="JAUFPX010000008">
    <property type="protein sequence ID" value="MDN3591263.1"/>
    <property type="molecule type" value="Genomic_DNA"/>
</dbReference>
<dbReference type="Pfam" id="PF01551">
    <property type="entry name" value="Peptidase_M23"/>
    <property type="match status" value="1"/>
</dbReference>
<evidence type="ECO:0000313" key="10">
    <source>
        <dbReference type="Proteomes" id="UP001224644"/>
    </source>
</evidence>
<feature type="domain" description="M23ase beta-sheet core" evidence="8">
    <location>
        <begin position="301"/>
        <end position="395"/>
    </location>
</feature>
<evidence type="ECO:0000259" key="8">
    <source>
        <dbReference type="Pfam" id="PF01551"/>
    </source>
</evidence>
<dbReference type="PANTHER" id="PTHR21666:SF288">
    <property type="entry name" value="CELL DIVISION PROTEIN YTFB"/>
    <property type="match status" value="1"/>
</dbReference>
<dbReference type="RefSeq" id="WP_283207177.1">
    <property type="nucleotide sequence ID" value="NZ_BPQD01000009.1"/>
</dbReference>
<evidence type="ECO:0000313" key="9">
    <source>
        <dbReference type="EMBL" id="MDN3591263.1"/>
    </source>
</evidence>
<dbReference type="SUPFAM" id="SSF51261">
    <property type="entry name" value="Duplicated hybrid motif"/>
    <property type="match status" value="1"/>
</dbReference>
<comment type="caution">
    <text evidence="9">The sequence shown here is derived from an EMBL/GenBank/DDBJ whole genome shotgun (WGS) entry which is preliminary data.</text>
</comment>
<feature type="transmembrane region" description="Helical" evidence="7">
    <location>
        <begin position="32"/>
        <end position="54"/>
    </location>
</feature>
<organism evidence="9 10">
    <name type="scientific">Methylobacterium adhaesivum</name>
    <dbReference type="NCBI Taxonomy" id="333297"/>
    <lineage>
        <taxon>Bacteria</taxon>
        <taxon>Pseudomonadati</taxon>
        <taxon>Pseudomonadota</taxon>
        <taxon>Alphaproteobacteria</taxon>
        <taxon>Hyphomicrobiales</taxon>
        <taxon>Methylobacteriaceae</taxon>
        <taxon>Methylobacterium</taxon>
    </lineage>
</organism>
<reference evidence="10" key="1">
    <citation type="journal article" date="2019" name="Int. J. Syst. Evol. Microbiol.">
        <title>The Global Catalogue of Microorganisms (GCM) 10K type strain sequencing project: providing services to taxonomists for standard genome sequencing and annotation.</title>
        <authorList>
            <consortium name="The Broad Institute Genomics Platform"/>
            <consortium name="The Broad Institute Genome Sequencing Center for Infectious Disease"/>
            <person name="Wu L."/>
            <person name="Ma J."/>
        </authorList>
    </citation>
    <scope>NUCLEOTIDE SEQUENCE [LARGE SCALE GENOMIC DNA]</scope>
    <source>
        <strain evidence="10">CECT 7069</strain>
    </source>
</reference>
<keyword evidence="4" id="KW-0378">Hydrolase</keyword>
<protein>
    <submittedName>
        <fullName evidence="9">Peptidoglycan DD-metalloendopeptidase family protein</fullName>
    </submittedName>
</protein>
<dbReference type="PANTHER" id="PTHR21666">
    <property type="entry name" value="PEPTIDASE-RELATED"/>
    <property type="match status" value="1"/>
</dbReference>
<dbReference type="InterPro" id="IPR011055">
    <property type="entry name" value="Dup_hybrid_motif"/>
</dbReference>
<keyword evidence="3" id="KW-0479">Metal-binding</keyword>
<gene>
    <name evidence="9" type="ORF">QWZ12_11635</name>
</gene>
<evidence type="ECO:0000256" key="2">
    <source>
        <dbReference type="ARBA" id="ARBA00022670"/>
    </source>
</evidence>
<evidence type="ECO:0000256" key="4">
    <source>
        <dbReference type="ARBA" id="ARBA00022801"/>
    </source>
</evidence>
<dbReference type="InterPro" id="IPR016047">
    <property type="entry name" value="M23ase_b-sheet_dom"/>
</dbReference>
<keyword evidence="7" id="KW-0472">Membrane</keyword>
<dbReference type="InterPro" id="IPR050570">
    <property type="entry name" value="Cell_wall_metabolism_enzyme"/>
</dbReference>
<keyword evidence="7" id="KW-1133">Transmembrane helix</keyword>
<keyword evidence="5" id="KW-0862">Zinc</keyword>
<proteinExistence type="predicted"/>
<evidence type="ECO:0000256" key="5">
    <source>
        <dbReference type="ARBA" id="ARBA00022833"/>
    </source>
</evidence>
<evidence type="ECO:0000256" key="7">
    <source>
        <dbReference type="SAM" id="Phobius"/>
    </source>
</evidence>
<sequence>MFLTPRQPREKARPRARGPVGRARLIESPLGVRVLGTVLALTTIWAGGATYYLVFHDEVLARFVSQQSTMQYGYEARIAALKLELERTSLDQATARDELAARLADLSRRQKTLESRQGTLSALAGDTLGRRLPEATVEDEPVTAAERRPVGTAKPFPIPDPPDQPLGLRGARESARHTGIMVASLEQRLDGLAEAQSRIVAGIGARADRTAQRLRGLFARVGLDPTRFAPRPEPGVGGPLVPLGDDPFGVAAAQAQRAVAEAAGLRRLAEALPLRRPILGEASVSSTFGARLDPFTRGYALHTGLDLRAETGEPARTTAAGRVTLAEYRGGYGNMVEVDHGHGLATRYAHLSAYDVTPGQWVAAGAIVGRVGSTGRSTGSHLHYETRIDGEPVDPQRFLRLADALDPISSATP</sequence>
<dbReference type="CDD" id="cd12797">
    <property type="entry name" value="M23_peptidase"/>
    <property type="match status" value="1"/>
</dbReference>
<keyword evidence="10" id="KW-1185">Reference proteome</keyword>
<accession>A0ABT8BJ80</accession>
<evidence type="ECO:0000256" key="6">
    <source>
        <dbReference type="ARBA" id="ARBA00023049"/>
    </source>
</evidence>
<comment type="cofactor">
    <cofactor evidence="1">
        <name>Zn(2+)</name>
        <dbReference type="ChEBI" id="CHEBI:29105"/>
    </cofactor>
</comment>
<evidence type="ECO:0000256" key="1">
    <source>
        <dbReference type="ARBA" id="ARBA00001947"/>
    </source>
</evidence>
<dbReference type="Gene3D" id="2.70.70.10">
    <property type="entry name" value="Glucose Permease (Domain IIA)"/>
    <property type="match status" value="1"/>
</dbReference>
<dbReference type="Proteomes" id="UP001224644">
    <property type="component" value="Unassembled WGS sequence"/>
</dbReference>